<dbReference type="GO" id="GO:0005524">
    <property type="term" value="F:ATP binding"/>
    <property type="evidence" value="ECO:0007669"/>
    <property type="project" value="UniProtKB-UniRule"/>
</dbReference>
<protein>
    <recommendedName>
        <fullName evidence="7">Glycine--tRNA ligase</fullName>
        <ecNumber evidence="7">6.1.1.14</ecNumber>
    </recommendedName>
    <alternativeName>
        <fullName evidence="7">Glycyl-tRNA synthetase</fullName>
        <shortName evidence="7">GlyRS</shortName>
    </alternativeName>
</protein>
<comment type="catalytic activity">
    <reaction evidence="7">
        <text>tRNA(Gly) + glycine + ATP = glycyl-tRNA(Gly) + AMP + diphosphate</text>
        <dbReference type="Rhea" id="RHEA:16013"/>
        <dbReference type="Rhea" id="RHEA-COMP:9664"/>
        <dbReference type="Rhea" id="RHEA-COMP:9683"/>
        <dbReference type="ChEBI" id="CHEBI:30616"/>
        <dbReference type="ChEBI" id="CHEBI:33019"/>
        <dbReference type="ChEBI" id="CHEBI:57305"/>
        <dbReference type="ChEBI" id="CHEBI:78442"/>
        <dbReference type="ChEBI" id="CHEBI:78522"/>
        <dbReference type="ChEBI" id="CHEBI:456215"/>
        <dbReference type="EC" id="6.1.1.14"/>
    </reaction>
</comment>
<keyword evidence="3 7" id="KW-0547">Nucleotide-binding</keyword>
<gene>
    <name evidence="7" type="primary">glyQS</name>
    <name evidence="9" type="ORF">UV09_C0005G0006</name>
</gene>
<dbReference type="InterPro" id="IPR022961">
    <property type="entry name" value="Gly_tRNA_ligase_bac"/>
</dbReference>
<dbReference type="InterPro" id="IPR045864">
    <property type="entry name" value="aa-tRNA-synth_II/BPL/LPL"/>
</dbReference>
<dbReference type="CDD" id="cd00774">
    <property type="entry name" value="GlyRS-like_core"/>
    <property type="match status" value="1"/>
</dbReference>
<dbReference type="NCBIfam" id="NF003211">
    <property type="entry name" value="PRK04173.1"/>
    <property type="match status" value="1"/>
</dbReference>
<keyword evidence="2 7" id="KW-0436">Ligase</keyword>
<sequence>MINMDKIVSLAKRRGFVFPSSEIYGGFGGFWDYGPWGVELKNNIKNFWWHEFVHSRDDIFGLDSSIIMNPKIWEASGHTGPGFADPLRECLSCHKRFRGDELSEDKCPVCQGKLSKEKKFNILVKTFIGPIEDETAVAYLRGETAQAIFVNFDNILNTFHPRLPFGIAQIGKAFRNEITPGKFIFRSREFEQMELEYFIYPESDKEQFIYWKEFCLAHLKKLGLKSENLRFYDHPKEKLSHYSKGTTDIEYKFPFGWAEIWGIARRSDFDLKQHSRFSGKDLSFKESDSGEKLLPYVIEPSLGVDRLMFALLSDAYCEEGKRVILKLIPQMAPVKAAVFPLVSNKEVLVKKAREIYSDIKQSLPAVFDGRGNIGKRYYAQDEIGTPWCVTIDYDTLKDDTVTVRNRDTAKQERVDSHKLTGFLKKQLNS</sequence>
<evidence type="ECO:0000256" key="6">
    <source>
        <dbReference type="ARBA" id="ARBA00023146"/>
    </source>
</evidence>
<dbReference type="InterPro" id="IPR006195">
    <property type="entry name" value="aa-tRNA-synth_II"/>
</dbReference>
<dbReference type="SUPFAM" id="SSF55681">
    <property type="entry name" value="Class II aaRS and biotin synthetases"/>
    <property type="match status" value="1"/>
</dbReference>
<feature type="binding site" evidence="7">
    <location>
        <begin position="259"/>
        <end position="260"/>
    </location>
    <ligand>
        <name>ATP</name>
        <dbReference type="ChEBI" id="CHEBI:30616"/>
    </ligand>
</feature>
<comment type="similarity">
    <text evidence="7">Belongs to the class-II aminoacyl-tRNA synthetase family.</text>
</comment>
<feature type="binding site" evidence="7">
    <location>
        <position position="98"/>
    </location>
    <ligand>
        <name>substrate</name>
    </ligand>
</feature>
<dbReference type="PANTHER" id="PTHR10745:SF8">
    <property type="entry name" value="DNA POLYMERASE SUBUNIT GAMMA-2, MITOCHONDRIAL"/>
    <property type="match status" value="1"/>
</dbReference>
<comment type="subcellular location">
    <subcellularLocation>
        <location evidence="7">Cytoplasm</location>
    </subcellularLocation>
</comment>
<dbReference type="PATRIC" id="fig|1618442.3.peg.296"/>
<dbReference type="Pfam" id="PF00587">
    <property type="entry name" value="tRNA-synt_2b"/>
    <property type="match status" value="1"/>
</dbReference>
<dbReference type="InterPro" id="IPR002314">
    <property type="entry name" value="aa-tRNA-synt_IIb"/>
</dbReference>
<keyword evidence="5 7" id="KW-0648">Protein biosynthesis</keyword>
<evidence type="ECO:0000256" key="7">
    <source>
        <dbReference type="HAMAP-Rule" id="MF_00253"/>
    </source>
</evidence>
<feature type="binding site" evidence="7">
    <location>
        <begin position="299"/>
        <end position="303"/>
    </location>
    <ligand>
        <name>substrate</name>
    </ligand>
</feature>
<evidence type="ECO:0000256" key="3">
    <source>
        <dbReference type="ARBA" id="ARBA00022741"/>
    </source>
</evidence>
<dbReference type="InterPro" id="IPR004154">
    <property type="entry name" value="Anticodon-bd"/>
</dbReference>
<dbReference type="Gene3D" id="3.40.50.800">
    <property type="entry name" value="Anticodon-binding domain"/>
    <property type="match status" value="1"/>
</dbReference>
<dbReference type="EC" id="6.1.1.14" evidence="7"/>
<dbReference type="Gene3D" id="3.30.930.10">
    <property type="entry name" value="Bira Bifunctional Protein, Domain 2"/>
    <property type="match status" value="1"/>
</dbReference>
<accession>A0A0G1CCR1</accession>
<proteinExistence type="inferred from homology"/>
<dbReference type="AlphaFoldDB" id="A0A0G1CCR1"/>
<evidence type="ECO:0000256" key="5">
    <source>
        <dbReference type="ARBA" id="ARBA00022917"/>
    </source>
</evidence>
<evidence type="ECO:0000256" key="1">
    <source>
        <dbReference type="ARBA" id="ARBA00022490"/>
    </source>
</evidence>
<feature type="binding site" evidence="7">
    <location>
        <begin position="303"/>
        <end position="306"/>
    </location>
    <ligand>
        <name>ATP</name>
        <dbReference type="ChEBI" id="CHEBI:30616"/>
    </ligand>
</feature>
<dbReference type="InterPro" id="IPR033731">
    <property type="entry name" value="GlyRS-like_core"/>
</dbReference>
<dbReference type="Pfam" id="PF03129">
    <property type="entry name" value="HGTP_anticodon"/>
    <property type="match status" value="1"/>
</dbReference>
<reference evidence="9 10" key="1">
    <citation type="journal article" date="2015" name="Nature">
        <title>rRNA introns, odd ribosomes, and small enigmatic genomes across a large radiation of phyla.</title>
        <authorList>
            <person name="Brown C.T."/>
            <person name="Hug L.A."/>
            <person name="Thomas B.C."/>
            <person name="Sharon I."/>
            <person name="Castelle C.J."/>
            <person name="Singh A."/>
            <person name="Wilkins M.J."/>
            <person name="Williams K.H."/>
            <person name="Banfield J.F."/>
        </authorList>
    </citation>
    <scope>NUCLEOTIDE SEQUENCE [LARGE SCALE GENOMIC DNA]</scope>
</reference>
<dbReference type="SUPFAM" id="SSF52954">
    <property type="entry name" value="Class II aaRS ABD-related"/>
    <property type="match status" value="1"/>
</dbReference>
<comment type="function">
    <text evidence="7">Catalyzes the attachment of glycine to tRNA(Gly).</text>
</comment>
<keyword evidence="6 7" id="KW-0030">Aminoacyl-tRNA synthetase</keyword>
<feature type="binding site" evidence="7">
    <location>
        <begin position="190"/>
        <end position="194"/>
    </location>
    <ligand>
        <name>substrate</name>
    </ligand>
</feature>
<dbReference type="EMBL" id="LCDD01000005">
    <property type="protein sequence ID" value="KKS47428.1"/>
    <property type="molecule type" value="Genomic_DNA"/>
</dbReference>
<dbReference type="InterPro" id="IPR036621">
    <property type="entry name" value="Anticodon-bd_dom_sf"/>
</dbReference>
<organism evidence="9 10">
    <name type="scientific">Candidatus Gottesmanbacteria bacterium GW2011_GWA2_42_18</name>
    <dbReference type="NCBI Taxonomy" id="1618442"/>
    <lineage>
        <taxon>Bacteria</taxon>
        <taxon>Candidatus Gottesmaniibacteriota</taxon>
    </lineage>
</organism>
<evidence type="ECO:0000259" key="8">
    <source>
        <dbReference type="PROSITE" id="PS50862"/>
    </source>
</evidence>
<keyword evidence="1 7" id="KW-0963">Cytoplasm</keyword>
<evidence type="ECO:0000313" key="9">
    <source>
        <dbReference type="EMBL" id="KKS47428.1"/>
    </source>
</evidence>
<evidence type="ECO:0000256" key="2">
    <source>
        <dbReference type="ARBA" id="ARBA00022598"/>
    </source>
</evidence>
<comment type="caution">
    <text evidence="9">The sequence shown here is derived from an EMBL/GenBank/DDBJ whole genome shotgun (WGS) entry which is preliminary data.</text>
</comment>
<dbReference type="GO" id="GO:0004820">
    <property type="term" value="F:glycine-tRNA ligase activity"/>
    <property type="evidence" value="ECO:0007669"/>
    <property type="project" value="UniProtKB-UniRule"/>
</dbReference>
<name>A0A0G1CCR1_9BACT</name>
<dbReference type="GO" id="GO:0005737">
    <property type="term" value="C:cytoplasm"/>
    <property type="evidence" value="ECO:0007669"/>
    <property type="project" value="UniProtKB-SubCell"/>
</dbReference>
<evidence type="ECO:0000256" key="4">
    <source>
        <dbReference type="ARBA" id="ARBA00022840"/>
    </source>
</evidence>
<comment type="subunit">
    <text evidence="7">Homodimer.</text>
</comment>
<dbReference type="PROSITE" id="PS50862">
    <property type="entry name" value="AA_TRNA_LIGASE_II"/>
    <property type="match status" value="1"/>
</dbReference>
<dbReference type="Proteomes" id="UP000034320">
    <property type="component" value="Unassembled WGS sequence"/>
</dbReference>
<dbReference type="PANTHER" id="PTHR10745">
    <property type="entry name" value="GLYCYL-TRNA SYNTHETASE/DNA POLYMERASE SUBUNIT GAMMA-2"/>
    <property type="match status" value="1"/>
</dbReference>
<feature type="binding site" evidence="7">
    <location>
        <begin position="175"/>
        <end position="177"/>
    </location>
    <ligand>
        <name>ATP</name>
        <dbReference type="ChEBI" id="CHEBI:30616"/>
    </ligand>
</feature>
<feature type="binding site" evidence="7">
    <location>
        <begin position="185"/>
        <end position="190"/>
    </location>
    <ligand>
        <name>ATP</name>
        <dbReference type="ChEBI" id="CHEBI:30616"/>
    </ligand>
</feature>
<dbReference type="GO" id="GO:0006426">
    <property type="term" value="P:glycyl-tRNA aminoacylation"/>
    <property type="evidence" value="ECO:0007669"/>
    <property type="project" value="UniProtKB-UniRule"/>
</dbReference>
<dbReference type="PRINTS" id="PR01043">
    <property type="entry name" value="TRNASYNTHGLY"/>
</dbReference>
<evidence type="ECO:0000313" key="10">
    <source>
        <dbReference type="Proteomes" id="UP000034320"/>
    </source>
</evidence>
<feature type="binding site" evidence="7">
    <location>
        <position position="143"/>
    </location>
    <ligand>
        <name>substrate</name>
    </ligand>
</feature>
<dbReference type="HAMAP" id="MF_00253_B">
    <property type="entry name" value="Gly_tRNA_synth_B"/>
    <property type="match status" value="1"/>
</dbReference>
<keyword evidence="4 7" id="KW-0067">ATP-binding</keyword>
<feature type="domain" description="Aminoacyl-transfer RNA synthetases class-II family profile" evidence="8">
    <location>
        <begin position="5"/>
        <end position="329"/>
    </location>
</feature>
<dbReference type="InterPro" id="IPR027031">
    <property type="entry name" value="Gly-tRNA_synthase/POLG2"/>
</dbReference>